<dbReference type="Proteomes" id="UP000182114">
    <property type="component" value="Unassembled WGS sequence"/>
</dbReference>
<dbReference type="Gene3D" id="3.40.50.1240">
    <property type="entry name" value="Phosphoglycerate mutase-like"/>
    <property type="match status" value="1"/>
</dbReference>
<dbReference type="eggNOG" id="COG0406">
    <property type="taxonomic scope" value="Bacteria"/>
</dbReference>
<evidence type="ECO:0000313" key="1">
    <source>
        <dbReference type="EMBL" id="SDE81986.1"/>
    </source>
</evidence>
<protein>
    <submittedName>
        <fullName evidence="1">Histidine phosphatase superfamily (Branch 1)</fullName>
    </submittedName>
</protein>
<dbReference type="InterPro" id="IPR029033">
    <property type="entry name" value="His_PPase_superfam"/>
</dbReference>
<reference evidence="2" key="1">
    <citation type="submission" date="2016-10" db="EMBL/GenBank/DDBJ databases">
        <authorList>
            <person name="Varghese N."/>
            <person name="Submissions S."/>
        </authorList>
    </citation>
    <scope>NUCLEOTIDE SEQUENCE [LARGE SCALE GENOMIC DNA]</scope>
    <source>
        <strain evidence="2">DSM 24729</strain>
    </source>
</reference>
<keyword evidence="2" id="KW-1185">Reference proteome</keyword>
<organism evidence="1 2">
    <name type="scientific">Cellulophaga baltica</name>
    <dbReference type="NCBI Taxonomy" id="76594"/>
    <lineage>
        <taxon>Bacteria</taxon>
        <taxon>Pseudomonadati</taxon>
        <taxon>Bacteroidota</taxon>
        <taxon>Flavobacteriia</taxon>
        <taxon>Flavobacteriales</taxon>
        <taxon>Flavobacteriaceae</taxon>
        <taxon>Cellulophaga</taxon>
    </lineage>
</organism>
<evidence type="ECO:0000313" key="2">
    <source>
        <dbReference type="Proteomes" id="UP000182114"/>
    </source>
</evidence>
<name>A0A1G7G1J7_9FLAO</name>
<proteinExistence type="predicted"/>
<dbReference type="AlphaFoldDB" id="A0A1G7G1J7"/>
<dbReference type="EMBL" id="FNBD01000004">
    <property type="protein sequence ID" value="SDE81986.1"/>
    <property type="molecule type" value="Genomic_DNA"/>
</dbReference>
<dbReference type="CDD" id="cd07067">
    <property type="entry name" value="HP_PGM_like"/>
    <property type="match status" value="1"/>
</dbReference>
<accession>A0A1G7G1J7</accession>
<dbReference type="InterPro" id="IPR013078">
    <property type="entry name" value="His_Pase_superF_clade-1"/>
</dbReference>
<gene>
    <name evidence="1" type="ORF">SAMN04487992_10459</name>
</gene>
<dbReference type="Pfam" id="PF00300">
    <property type="entry name" value="His_Phos_1"/>
    <property type="match status" value="1"/>
</dbReference>
<sequence>MLENLKLEGDIKLKSALRNTIFKDIELYLVVYFIHANDCNLFMKALKILLVSLILLNFTSCKDDKPVEESTPKESVISTYYFIRHGEKDRSNPDNRDPELNQDGLGRAIRWERVFSEIDLNTIYSTDYERTMMTAAPTAVSRELSIQNYDPATINVDDFKIIHEGENVLVVGHSNTTPDFVNKMLGEEKYPAMDDYDNSSLFIVRIIDDKATAIRLKMD</sequence>
<dbReference type="SUPFAM" id="SSF53254">
    <property type="entry name" value="Phosphoglycerate mutase-like"/>
    <property type="match status" value="1"/>
</dbReference>